<evidence type="ECO:0000313" key="2">
    <source>
        <dbReference type="EMBL" id="AWD32608.1"/>
    </source>
</evidence>
<gene>
    <name evidence="2" type="primary">lolA</name>
    <name evidence="2" type="ORF">CKSOR_00500</name>
</gene>
<protein>
    <submittedName>
        <fullName evidence="2">Outer-membrane lipoprotein carrier protein</fullName>
    </submittedName>
</protein>
<sequence length="189" mass="22695">MIKKLCFSIYLLVFQIFFVFAKEISDFDNYFNSIDNFKCDFIIKLNNNGNLLFQKNNKLKITTLDNIYLLDKSRFYIYDKKHNSVIVYNNFLNISDINLCNLKLNFQVTEILYDQNHISNTFRITPNNKYEHLFKYMDIIFENKKISYIDILDIFDKTIRIKIINTNNNHINEKEFSLNLSSSIDIIEM</sequence>
<dbReference type="InterPro" id="IPR029046">
    <property type="entry name" value="LolA/LolB/LppX"/>
</dbReference>
<dbReference type="AlphaFoldDB" id="A0A3S7JAB4"/>
<keyword evidence="3" id="KW-1185">Reference proteome</keyword>
<dbReference type="RefSeq" id="WP_108674012.1">
    <property type="nucleotide sequence ID" value="NZ_CP025628.1"/>
</dbReference>
<keyword evidence="2" id="KW-0449">Lipoprotein</keyword>
<dbReference type="EMBL" id="CP025628">
    <property type="protein sequence ID" value="AWD32608.1"/>
    <property type="molecule type" value="Genomic_DNA"/>
</dbReference>
<dbReference type="Gene3D" id="2.50.20.10">
    <property type="entry name" value="Lipoprotein localisation LolA/LolB/LppX"/>
    <property type="match status" value="1"/>
</dbReference>
<name>A0A3S7JAB4_9PROT</name>
<accession>A0A3S7JAB4</accession>
<dbReference type="KEGG" id="kso:CKSOR_00500"/>
<dbReference type="SUPFAM" id="SSF89392">
    <property type="entry name" value="Prokaryotic lipoproteins and lipoprotein localization factors"/>
    <property type="match status" value="1"/>
</dbReference>
<organism evidence="2 3">
    <name type="scientific">Candidatus Kinetoplastidibacterium kentomonadis</name>
    <dbReference type="NCBI Taxonomy" id="1576550"/>
    <lineage>
        <taxon>Bacteria</taxon>
        <taxon>Pseudomonadati</taxon>
        <taxon>Pseudomonadota</taxon>
        <taxon>Betaproteobacteria</taxon>
        <taxon>Candidatus Kinetoplastidibacterium</taxon>
    </lineage>
</organism>
<evidence type="ECO:0000313" key="3">
    <source>
        <dbReference type="Proteomes" id="UP000266796"/>
    </source>
</evidence>
<dbReference type="Proteomes" id="UP000266796">
    <property type="component" value="Chromosome"/>
</dbReference>
<keyword evidence="1" id="KW-0732">Signal</keyword>
<reference evidence="2 3" key="1">
    <citation type="journal article" date="2018" name="Parasitology">
        <title>The reduced genome of Candidatus Kinetoplastibacterium sorsogonicusi, the endosymbiont of Kentomonas sorsogonicus (Trypanosomatidae): loss of the haem-synthesis pathway.</title>
        <authorList>
            <person name="Silva F.M."/>
            <person name="Kostygov A.Y."/>
            <person name="Spodareva V.V."/>
            <person name="Butenko A."/>
            <person name="Tossou R."/>
            <person name="Lukes J."/>
            <person name="Yurchenko V."/>
            <person name="Alves J.M.P."/>
        </authorList>
    </citation>
    <scope>NUCLEOTIDE SEQUENCE [LARGE SCALE GENOMIC DNA]</scope>
    <source>
        <strain evidence="2 3">MF-08</strain>
    </source>
</reference>
<proteinExistence type="predicted"/>
<evidence type="ECO:0000256" key="1">
    <source>
        <dbReference type="ARBA" id="ARBA00022729"/>
    </source>
</evidence>